<organism evidence="2 3">
    <name type="scientific">Deinococcus hopiensis KR-140</name>
    <dbReference type="NCBI Taxonomy" id="695939"/>
    <lineage>
        <taxon>Bacteria</taxon>
        <taxon>Thermotogati</taxon>
        <taxon>Deinococcota</taxon>
        <taxon>Deinococci</taxon>
        <taxon>Deinococcales</taxon>
        <taxon>Deinococcaceae</taxon>
        <taxon>Deinococcus</taxon>
    </lineage>
</organism>
<accession>A0A1W1UUP8</accession>
<protein>
    <submittedName>
        <fullName evidence="2">Uncharacterized protein</fullName>
    </submittedName>
</protein>
<evidence type="ECO:0000313" key="2">
    <source>
        <dbReference type="EMBL" id="SMB84756.1"/>
    </source>
</evidence>
<gene>
    <name evidence="2" type="ORF">SAMN00790413_05279</name>
</gene>
<dbReference type="Proteomes" id="UP000192582">
    <property type="component" value="Unassembled WGS sequence"/>
</dbReference>
<dbReference type="EMBL" id="FWWU01000007">
    <property type="protein sequence ID" value="SMB84756.1"/>
    <property type="molecule type" value="Genomic_DNA"/>
</dbReference>
<feature type="region of interest" description="Disordered" evidence="1">
    <location>
        <begin position="30"/>
        <end position="64"/>
    </location>
</feature>
<evidence type="ECO:0000256" key="1">
    <source>
        <dbReference type="SAM" id="MobiDB-lite"/>
    </source>
</evidence>
<keyword evidence="3" id="KW-1185">Reference proteome</keyword>
<sequence>MGNPVGQGLHQLQAFGVRRAAGTHRLTELQPLEGSPRPHGQAAWVGQGQGQFTEGNGSVKAQAPAGQFSEERLHPVRLPQVSFPPEAERETVTLKGNPTQLLFWSGKNPALIYAHHAVPLPVFQASAAGPSLSPS</sequence>
<dbReference type="AlphaFoldDB" id="A0A1W1UUP8"/>
<evidence type="ECO:0000313" key="3">
    <source>
        <dbReference type="Proteomes" id="UP000192582"/>
    </source>
</evidence>
<reference evidence="2 3" key="1">
    <citation type="submission" date="2017-04" db="EMBL/GenBank/DDBJ databases">
        <authorList>
            <person name="Afonso C.L."/>
            <person name="Miller P.J."/>
            <person name="Scott M.A."/>
            <person name="Spackman E."/>
            <person name="Goraichik I."/>
            <person name="Dimitrov K.M."/>
            <person name="Suarez D.L."/>
            <person name="Swayne D.E."/>
        </authorList>
    </citation>
    <scope>NUCLEOTIDE SEQUENCE [LARGE SCALE GENOMIC DNA]</scope>
    <source>
        <strain evidence="2 3">KR-140</strain>
    </source>
</reference>
<name>A0A1W1UUP8_9DEIO</name>
<proteinExistence type="predicted"/>